<proteinExistence type="predicted"/>
<organism evidence="1 2">
    <name type="scientific">Apiospora arundinis</name>
    <dbReference type="NCBI Taxonomy" id="335852"/>
    <lineage>
        <taxon>Eukaryota</taxon>
        <taxon>Fungi</taxon>
        <taxon>Dikarya</taxon>
        <taxon>Ascomycota</taxon>
        <taxon>Pezizomycotina</taxon>
        <taxon>Sordariomycetes</taxon>
        <taxon>Xylariomycetidae</taxon>
        <taxon>Amphisphaeriales</taxon>
        <taxon>Apiosporaceae</taxon>
        <taxon>Apiospora</taxon>
    </lineage>
</organism>
<gene>
    <name evidence="1" type="ORF">PGQ11_004372</name>
</gene>
<protein>
    <recommendedName>
        <fullName evidence="3">Integrase</fullName>
    </recommendedName>
</protein>
<reference evidence="1 2" key="1">
    <citation type="journal article" date="2024" name="IMA Fungus">
        <title>Apiospora arundinis, a panoply of carbohydrate-active enzymes and secondary metabolites.</title>
        <authorList>
            <person name="Sorensen T."/>
            <person name="Petersen C."/>
            <person name="Muurmann A.T."/>
            <person name="Christiansen J.V."/>
            <person name="Brundto M.L."/>
            <person name="Overgaard C.K."/>
            <person name="Boysen A.T."/>
            <person name="Wollenberg R.D."/>
            <person name="Larsen T.O."/>
            <person name="Sorensen J.L."/>
            <person name="Nielsen K.L."/>
            <person name="Sondergaard T.E."/>
        </authorList>
    </citation>
    <scope>NUCLEOTIDE SEQUENCE [LARGE SCALE GENOMIC DNA]</scope>
    <source>
        <strain evidence="1 2">AAU 773</strain>
    </source>
</reference>
<keyword evidence="2" id="KW-1185">Reference proteome</keyword>
<sequence>MAIHNDNNVAENQPRPTRIRQWEWRRGDILHIKHDSGQAQSRYAGHPIEERLRQALRVLY</sequence>
<name>A0ABR2J8F9_9PEZI</name>
<accession>A0ABR2J8F9</accession>
<dbReference type="Proteomes" id="UP001390339">
    <property type="component" value="Unassembled WGS sequence"/>
</dbReference>
<dbReference type="EMBL" id="JAPCWZ010000003">
    <property type="protein sequence ID" value="KAK8873858.1"/>
    <property type="molecule type" value="Genomic_DNA"/>
</dbReference>
<comment type="caution">
    <text evidence="1">The sequence shown here is derived from an EMBL/GenBank/DDBJ whole genome shotgun (WGS) entry which is preliminary data.</text>
</comment>
<evidence type="ECO:0000313" key="1">
    <source>
        <dbReference type="EMBL" id="KAK8873858.1"/>
    </source>
</evidence>
<evidence type="ECO:0008006" key="3">
    <source>
        <dbReference type="Google" id="ProtNLM"/>
    </source>
</evidence>
<evidence type="ECO:0000313" key="2">
    <source>
        <dbReference type="Proteomes" id="UP001390339"/>
    </source>
</evidence>